<dbReference type="RefSeq" id="XP_040706425.1">
    <property type="nucleotide sequence ID" value="XM_040850853.1"/>
</dbReference>
<dbReference type="InterPro" id="IPR049326">
    <property type="entry name" value="Rhodopsin_dom_fungi"/>
</dbReference>
<dbReference type="PANTHER" id="PTHR33048">
    <property type="entry name" value="PTH11-LIKE INTEGRAL MEMBRANE PROTEIN (AFU_ORTHOLOGUE AFUA_5G11245)"/>
    <property type="match status" value="1"/>
</dbReference>
<gene>
    <name evidence="9" type="ORF">ASPSYDRAFT_76414</name>
</gene>
<keyword evidence="10" id="KW-1185">Reference proteome</keyword>
<dbReference type="PANTHER" id="PTHR33048:SF30">
    <property type="entry name" value="FAMILY DECARBOXYLASE, PUTATIVE (AFU_ORTHOLOGUE AFUA_7G00920)-RELATED"/>
    <property type="match status" value="1"/>
</dbReference>
<evidence type="ECO:0000259" key="8">
    <source>
        <dbReference type="Pfam" id="PF20684"/>
    </source>
</evidence>
<comment type="subcellular location">
    <subcellularLocation>
        <location evidence="1">Membrane</location>
        <topology evidence="1">Multi-pass membrane protein</topology>
    </subcellularLocation>
</comment>
<keyword evidence="4 7" id="KW-0472">Membrane</keyword>
<feature type="domain" description="Rhodopsin" evidence="8">
    <location>
        <begin position="21"/>
        <end position="262"/>
    </location>
</feature>
<feature type="transmembrane region" description="Helical" evidence="7">
    <location>
        <begin position="127"/>
        <end position="147"/>
    </location>
</feature>
<evidence type="ECO:0000256" key="3">
    <source>
        <dbReference type="ARBA" id="ARBA00022989"/>
    </source>
</evidence>
<organism evidence="9 10">
    <name type="scientific">Aspergillus sydowii CBS 593.65</name>
    <dbReference type="NCBI Taxonomy" id="1036612"/>
    <lineage>
        <taxon>Eukaryota</taxon>
        <taxon>Fungi</taxon>
        <taxon>Dikarya</taxon>
        <taxon>Ascomycota</taxon>
        <taxon>Pezizomycotina</taxon>
        <taxon>Eurotiomycetes</taxon>
        <taxon>Eurotiomycetidae</taxon>
        <taxon>Eurotiales</taxon>
        <taxon>Aspergillaceae</taxon>
        <taxon>Aspergillus</taxon>
        <taxon>Aspergillus subgen. Nidulantes</taxon>
    </lineage>
</organism>
<evidence type="ECO:0000256" key="4">
    <source>
        <dbReference type="ARBA" id="ARBA00023136"/>
    </source>
</evidence>
<dbReference type="AlphaFoldDB" id="A0A1L9TT61"/>
<keyword evidence="2 7" id="KW-0812">Transmembrane</keyword>
<dbReference type="STRING" id="1036612.A0A1L9TT61"/>
<evidence type="ECO:0000313" key="9">
    <source>
        <dbReference type="EMBL" id="OJJ62619.1"/>
    </source>
</evidence>
<feature type="transmembrane region" description="Helical" evidence="7">
    <location>
        <begin position="40"/>
        <end position="59"/>
    </location>
</feature>
<dbReference type="OrthoDB" id="3903189at2759"/>
<proteinExistence type="inferred from homology"/>
<evidence type="ECO:0000256" key="6">
    <source>
        <dbReference type="SAM" id="MobiDB-lite"/>
    </source>
</evidence>
<dbReference type="EMBL" id="KV878583">
    <property type="protein sequence ID" value="OJJ62619.1"/>
    <property type="molecule type" value="Genomic_DNA"/>
</dbReference>
<dbReference type="GO" id="GO:0016020">
    <property type="term" value="C:membrane"/>
    <property type="evidence" value="ECO:0007669"/>
    <property type="project" value="UniProtKB-SubCell"/>
</dbReference>
<keyword evidence="3 7" id="KW-1133">Transmembrane helix</keyword>
<feature type="region of interest" description="Disordered" evidence="6">
    <location>
        <begin position="348"/>
        <end position="375"/>
    </location>
</feature>
<dbReference type="GeneID" id="63766926"/>
<evidence type="ECO:0000256" key="1">
    <source>
        <dbReference type="ARBA" id="ARBA00004141"/>
    </source>
</evidence>
<evidence type="ECO:0000313" key="10">
    <source>
        <dbReference type="Proteomes" id="UP000184356"/>
    </source>
</evidence>
<sequence>MVNAAEAWAWVGVVLAVAMLRYVSRTLQLGGFRSLQLEDLAMAVTVTFYILLTVFLIQVDKHGTNGVPPSEFDNLDPATFADRIIGSKMVVAVEQFWLVVVWGCKLCLLLLYSTMTSGLWQHRFVKIIGGICISSFVLIEILFFAVWCRPFSAYWSVPAKSQQCSVYTNHVIITLAFNVSTDIMIMAIPLPLLIRAKLSLSRKIVLCAVFSLGTFVILCSILSKVYSISKPYGMEWLDWYVREAATAVIVANIPQTWTLCRRLFHWNSFLHHSSYNNTHGRSRNKYSTGSRLYSSTTRLSRFRRGEGSAYKSQLRSTVDDAGGSGEGFAHEQRLEIWAHRQFDVTNEEVAVDERRSESGSGSLSLITADEDDGDG</sequence>
<evidence type="ECO:0000256" key="5">
    <source>
        <dbReference type="ARBA" id="ARBA00038359"/>
    </source>
</evidence>
<dbReference type="InterPro" id="IPR052337">
    <property type="entry name" value="SAT4-like"/>
</dbReference>
<feature type="transmembrane region" description="Helical" evidence="7">
    <location>
        <begin position="7"/>
        <end position="24"/>
    </location>
</feature>
<comment type="similarity">
    <text evidence="5">Belongs to the SAT4 family.</text>
</comment>
<reference evidence="10" key="1">
    <citation type="journal article" date="2017" name="Genome Biol.">
        <title>Comparative genomics reveals high biological diversity and specific adaptations in the industrially and medically important fungal genus Aspergillus.</title>
        <authorList>
            <person name="de Vries R.P."/>
            <person name="Riley R."/>
            <person name="Wiebenga A."/>
            <person name="Aguilar-Osorio G."/>
            <person name="Amillis S."/>
            <person name="Uchima C.A."/>
            <person name="Anderluh G."/>
            <person name="Asadollahi M."/>
            <person name="Askin M."/>
            <person name="Barry K."/>
            <person name="Battaglia E."/>
            <person name="Bayram O."/>
            <person name="Benocci T."/>
            <person name="Braus-Stromeyer S.A."/>
            <person name="Caldana C."/>
            <person name="Canovas D."/>
            <person name="Cerqueira G.C."/>
            <person name="Chen F."/>
            <person name="Chen W."/>
            <person name="Choi C."/>
            <person name="Clum A."/>
            <person name="Dos Santos R.A."/>
            <person name="Damasio A.R."/>
            <person name="Diallinas G."/>
            <person name="Emri T."/>
            <person name="Fekete E."/>
            <person name="Flipphi M."/>
            <person name="Freyberg S."/>
            <person name="Gallo A."/>
            <person name="Gournas C."/>
            <person name="Habgood R."/>
            <person name="Hainaut M."/>
            <person name="Harispe M.L."/>
            <person name="Henrissat B."/>
            <person name="Hilden K.S."/>
            <person name="Hope R."/>
            <person name="Hossain A."/>
            <person name="Karabika E."/>
            <person name="Karaffa L."/>
            <person name="Karanyi Z."/>
            <person name="Krasevec N."/>
            <person name="Kuo A."/>
            <person name="Kusch H."/>
            <person name="LaButti K."/>
            <person name="Lagendijk E.L."/>
            <person name="Lapidus A."/>
            <person name="Levasseur A."/>
            <person name="Lindquist E."/>
            <person name="Lipzen A."/>
            <person name="Logrieco A.F."/>
            <person name="MacCabe A."/>
            <person name="Maekelae M.R."/>
            <person name="Malavazi I."/>
            <person name="Melin P."/>
            <person name="Meyer V."/>
            <person name="Mielnichuk N."/>
            <person name="Miskei M."/>
            <person name="Molnar A.P."/>
            <person name="Mule G."/>
            <person name="Ngan C.Y."/>
            <person name="Orejas M."/>
            <person name="Orosz E."/>
            <person name="Ouedraogo J.P."/>
            <person name="Overkamp K.M."/>
            <person name="Park H.-S."/>
            <person name="Perrone G."/>
            <person name="Piumi F."/>
            <person name="Punt P.J."/>
            <person name="Ram A.F."/>
            <person name="Ramon A."/>
            <person name="Rauscher S."/>
            <person name="Record E."/>
            <person name="Riano-Pachon D.M."/>
            <person name="Robert V."/>
            <person name="Roehrig J."/>
            <person name="Ruller R."/>
            <person name="Salamov A."/>
            <person name="Salih N.S."/>
            <person name="Samson R.A."/>
            <person name="Sandor E."/>
            <person name="Sanguinetti M."/>
            <person name="Schuetze T."/>
            <person name="Sepcic K."/>
            <person name="Shelest E."/>
            <person name="Sherlock G."/>
            <person name="Sophianopoulou V."/>
            <person name="Squina F.M."/>
            <person name="Sun H."/>
            <person name="Susca A."/>
            <person name="Todd R.B."/>
            <person name="Tsang A."/>
            <person name="Unkles S.E."/>
            <person name="van de Wiele N."/>
            <person name="van Rossen-Uffink D."/>
            <person name="Oliveira J.V."/>
            <person name="Vesth T.C."/>
            <person name="Visser J."/>
            <person name="Yu J.-H."/>
            <person name="Zhou M."/>
            <person name="Andersen M.R."/>
            <person name="Archer D.B."/>
            <person name="Baker S.E."/>
            <person name="Benoit I."/>
            <person name="Brakhage A.A."/>
            <person name="Braus G.H."/>
            <person name="Fischer R."/>
            <person name="Frisvad J.C."/>
            <person name="Goldman G.H."/>
            <person name="Houbraken J."/>
            <person name="Oakley B."/>
            <person name="Pocsi I."/>
            <person name="Scazzocchio C."/>
            <person name="Seiboth B."/>
            <person name="vanKuyk P.A."/>
            <person name="Wortman J."/>
            <person name="Dyer P.S."/>
            <person name="Grigoriev I.V."/>
        </authorList>
    </citation>
    <scope>NUCLEOTIDE SEQUENCE [LARGE SCALE GENOMIC DNA]</scope>
    <source>
        <strain evidence="10">CBS 593.65</strain>
    </source>
</reference>
<dbReference type="VEuPathDB" id="FungiDB:ASPSYDRAFT_76414"/>
<protein>
    <recommendedName>
        <fullName evidence="8">Rhodopsin domain-containing protein</fullName>
    </recommendedName>
</protein>
<evidence type="ECO:0000256" key="7">
    <source>
        <dbReference type="SAM" id="Phobius"/>
    </source>
</evidence>
<accession>A0A1L9TT61</accession>
<dbReference type="Proteomes" id="UP000184356">
    <property type="component" value="Unassembled WGS sequence"/>
</dbReference>
<feature type="transmembrane region" description="Helical" evidence="7">
    <location>
        <begin position="167"/>
        <end position="192"/>
    </location>
</feature>
<name>A0A1L9TT61_9EURO</name>
<evidence type="ECO:0000256" key="2">
    <source>
        <dbReference type="ARBA" id="ARBA00022692"/>
    </source>
</evidence>
<feature type="transmembrane region" description="Helical" evidence="7">
    <location>
        <begin position="204"/>
        <end position="223"/>
    </location>
</feature>
<feature type="transmembrane region" description="Helical" evidence="7">
    <location>
        <begin position="96"/>
        <end position="115"/>
    </location>
</feature>
<dbReference type="Pfam" id="PF20684">
    <property type="entry name" value="Fung_rhodopsin"/>
    <property type="match status" value="1"/>
</dbReference>